<proteinExistence type="predicted"/>
<evidence type="ECO:0000313" key="2">
    <source>
        <dbReference type="EMBL" id="KAK6509450.1"/>
    </source>
</evidence>
<feature type="region of interest" description="Disordered" evidence="1">
    <location>
        <begin position="295"/>
        <end position="323"/>
    </location>
</feature>
<name>A0AAV9WJ96_9PEZI</name>
<dbReference type="EMBL" id="JAVHJL010000002">
    <property type="protein sequence ID" value="KAK6509450.1"/>
    <property type="molecule type" value="Genomic_DNA"/>
</dbReference>
<sequence length="500" mass="55430">MKLTYKALALYIGVYTPLTGAWQMGRIYQPVPHRGIPDPIQLKLTDIIVKPKICADIKASLKDTNPGRLIINGKKADNDDRPLVAFQGVQIRQGDPRQNPLSTVRYIAFWVNKNCESVPQVIIHFWDEPGTLQDVNFLRLKPAVEAHGGKFDLANMSWWSWGEVQPLEDGAERFPWVPEGGHGVEVGRFESGLNPNNPLEQVWVSTDRGVGAGWGPGDQYEYVLPEFDNGLIAVPKESHNVRLVGGTEDEQRAKVEASNRSRDTVRYVQTGRYFRNSRRNQDIQLEAQEELNVANNDNNVPAEPGPQDSADVAGNENGGGASIDQILAPPAANAIVEAPSLIESLYALGAGRFLEQGDIARQQLENELQHLTEDQIYELQRDRVSSLPAIQLADLLFAARTMNQLIAAGYDSEERMSLLTQQLAELHTQRGAFLGGVAGYSGYEDTRTDIYADQIGTTDMYQSVGDTDQASKKEEEGQQTQAQVKVEEIPVVTEVKQEQL</sequence>
<organism evidence="2 3">
    <name type="scientific">Arthrobotrys musiformis</name>
    <dbReference type="NCBI Taxonomy" id="47236"/>
    <lineage>
        <taxon>Eukaryota</taxon>
        <taxon>Fungi</taxon>
        <taxon>Dikarya</taxon>
        <taxon>Ascomycota</taxon>
        <taxon>Pezizomycotina</taxon>
        <taxon>Orbiliomycetes</taxon>
        <taxon>Orbiliales</taxon>
        <taxon>Orbiliaceae</taxon>
        <taxon>Arthrobotrys</taxon>
    </lineage>
</organism>
<accession>A0AAV9WJ96</accession>
<dbReference type="AlphaFoldDB" id="A0AAV9WJ96"/>
<gene>
    <name evidence="2" type="ORF">TWF481_004194</name>
</gene>
<dbReference type="Proteomes" id="UP001370758">
    <property type="component" value="Unassembled WGS sequence"/>
</dbReference>
<evidence type="ECO:0000313" key="3">
    <source>
        <dbReference type="Proteomes" id="UP001370758"/>
    </source>
</evidence>
<feature type="region of interest" description="Disordered" evidence="1">
    <location>
        <begin position="464"/>
        <end position="485"/>
    </location>
</feature>
<keyword evidence="3" id="KW-1185">Reference proteome</keyword>
<comment type="caution">
    <text evidence="2">The sequence shown here is derived from an EMBL/GenBank/DDBJ whole genome shotgun (WGS) entry which is preliminary data.</text>
</comment>
<reference evidence="2 3" key="1">
    <citation type="submission" date="2023-08" db="EMBL/GenBank/DDBJ databases">
        <authorList>
            <person name="Palmer J.M."/>
        </authorList>
    </citation>
    <scope>NUCLEOTIDE SEQUENCE [LARGE SCALE GENOMIC DNA]</scope>
    <source>
        <strain evidence="2 3">TWF481</strain>
    </source>
</reference>
<protein>
    <submittedName>
        <fullName evidence="2">Uncharacterized protein</fullName>
    </submittedName>
</protein>
<evidence type="ECO:0000256" key="1">
    <source>
        <dbReference type="SAM" id="MobiDB-lite"/>
    </source>
</evidence>